<keyword evidence="3" id="KW-1185">Reference proteome</keyword>
<proteinExistence type="predicted"/>
<evidence type="ECO:0000313" key="3">
    <source>
        <dbReference type="Proteomes" id="UP000226031"/>
    </source>
</evidence>
<feature type="region of interest" description="Disordered" evidence="1">
    <location>
        <begin position="1"/>
        <end position="33"/>
    </location>
</feature>
<dbReference type="Proteomes" id="UP000226031">
    <property type="component" value="Unassembled WGS sequence"/>
</dbReference>
<evidence type="ECO:0000313" key="2">
    <source>
        <dbReference type="EMBL" id="PGH33870.1"/>
    </source>
</evidence>
<evidence type="ECO:0000256" key="1">
    <source>
        <dbReference type="SAM" id="MobiDB-lite"/>
    </source>
</evidence>
<accession>A0A2B7ZKL2</accession>
<dbReference type="EMBL" id="PDND01000052">
    <property type="protein sequence ID" value="PGH33870.1"/>
    <property type="molecule type" value="Genomic_DNA"/>
</dbReference>
<protein>
    <recommendedName>
        <fullName evidence="4">BED-type domain-containing protein</fullName>
    </recommendedName>
</protein>
<sequence length="148" mass="17166">MSTRKKRQLGYYVLNGGSDEEAENSSFENLPGSEITPAESVSQILPQSTVSLPNSQVLHQKRQKPFRVTVWLWKHFEVTTVSHPWKSRTGKEYSTDRDIKCKYCSWNPSDSIRQTSTGNMLRHTTIEPLYSSRFLMIFLEFPFHLPPE</sequence>
<comment type="caution">
    <text evidence="2">The sequence shown here is derived from an EMBL/GenBank/DDBJ whole genome shotgun (WGS) entry which is preliminary data.</text>
</comment>
<gene>
    <name evidence="2" type="ORF">GX50_03270</name>
</gene>
<name>A0A2B7ZKL2_9EURO</name>
<dbReference type="AlphaFoldDB" id="A0A2B7ZKL2"/>
<organism evidence="2 3">
    <name type="scientific">[Emmonsia] crescens</name>
    <dbReference type="NCBI Taxonomy" id="73230"/>
    <lineage>
        <taxon>Eukaryota</taxon>
        <taxon>Fungi</taxon>
        <taxon>Dikarya</taxon>
        <taxon>Ascomycota</taxon>
        <taxon>Pezizomycotina</taxon>
        <taxon>Eurotiomycetes</taxon>
        <taxon>Eurotiomycetidae</taxon>
        <taxon>Onygenales</taxon>
        <taxon>Ajellomycetaceae</taxon>
        <taxon>Emergomyces</taxon>
    </lineage>
</organism>
<reference evidence="2 3" key="1">
    <citation type="submission" date="2017-10" db="EMBL/GenBank/DDBJ databases">
        <title>Comparative genomics in systemic dimorphic fungi from Ajellomycetaceae.</title>
        <authorList>
            <person name="Munoz J.F."/>
            <person name="Mcewen J.G."/>
            <person name="Clay O.K."/>
            <person name="Cuomo C.A."/>
        </authorList>
    </citation>
    <scope>NUCLEOTIDE SEQUENCE [LARGE SCALE GENOMIC DNA]</scope>
    <source>
        <strain evidence="2 3">UAMH4076</strain>
    </source>
</reference>
<evidence type="ECO:0008006" key="4">
    <source>
        <dbReference type="Google" id="ProtNLM"/>
    </source>
</evidence>